<evidence type="ECO:0000313" key="1">
    <source>
        <dbReference type="EMBL" id="AEW99114.1"/>
    </source>
</evidence>
<proteinExistence type="predicted"/>
<dbReference type="RefSeq" id="WP_014151269.1">
    <property type="nucleotide sequence ID" value="NC_016113.1"/>
</dbReference>
<dbReference type="Proteomes" id="UP000007842">
    <property type="component" value="Plasmid pSCATT"/>
</dbReference>
<dbReference type="HOGENOM" id="CLU_2318826_0_0_11"/>
<geneLocation type="plasmid" evidence="1 2">
    <name>pSCATT</name>
</geneLocation>
<dbReference type="KEGG" id="sct:SCAT_p0816"/>
<name>F8JNC5_STREN</name>
<reference evidence="2" key="1">
    <citation type="submission" date="2011-12" db="EMBL/GenBank/DDBJ databases">
        <title>Complete genome sequence of Streptomyces cattleya strain DSM 46488.</title>
        <authorList>
            <person name="Ou H.-Y."/>
            <person name="Li P."/>
            <person name="Zhao C."/>
            <person name="O'Hagan D."/>
            <person name="Deng Z."/>
        </authorList>
    </citation>
    <scope>NUCLEOTIDE SEQUENCE [LARGE SCALE GENOMIC DNA]</scope>
    <source>
        <strain evidence="2">ATCC 35852 / DSM 46488 / JCM 4925 / NBRC 14057 / NRRL 8057</strain>
        <plasmid evidence="2">Plasmid pSCATT</plasmid>
    </source>
</reference>
<accession>F8JNC5</accession>
<accession>G8XDG8</accession>
<evidence type="ECO:0000313" key="2">
    <source>
        <dbReference type="Proteomes" id="UP000007842"/>
    </source>
</evidence>
<dbReference type="AlphaFoldDB" id="F8JNC5"/>
<protein>
    <submittedName>
        <fullName evidence="1">Uncharacterized protein</fullName>
    </submittedName>
</protein>
<sequence length="99" mass="10318">MHLLARLLAGTALAACVTVVVVPAWTAPGAPAASGARCGGLSGPRRGVGYDNCAAHAVRIRVGHYVGVGDDYVCVPAFGRYRAPGWNTRVVERIADECR</sequence>
<organism evidence="1 2">
    <name type="scientific">Streptantibioticus cattleyicolor (strain ATCC 35852 / DSM 46488 / JCM 4925 / NBRC 14057 / NRRL 8057)</name>
    <name type="common">Streptomyces cattleya</name>
    <dbReference type="NCBI Taxonomy" id="1003195"/>
    <lineage>
        <taxon>Bacteria</taxon>
        <taxon>Bacillati</taxon>
        <taxon>Actinomycetota</taxon>
        <taxon>Actinomycetes</taxon>
        <taxon>Kitasatosporales</taxon>
        <taxon>Streptomycetaceae</taxon>
        <taxon>Streptantibioticus</taxon>
    </lineage>
</organism>
<dbReference type="KEGG" id="scy:SCATT_p09210"/>
<keyword evidence="1" id="KW-0614">Plasmid</keyword>
<dbReference type="PATRIC" id="fig|1003195.11.peg.786"/>
<gene>
    <name evidence="1" type="ordered locus">SCATT_p09210</name>
</gene>
<dbReference type="EMBL" id="CP003229">
    <property type="protein sequence ID" value="AEW99114.1"/>
    <property type="molecule type" value="Genomic_DNA"/>
</dbReference>
<keyword evidence="2" id="KW-1185">Reference proteome</keyword>